<comment type="caution">
    <text evidence="2">The sequence shown here is derived from an EMBL/GenBank/DDBJ whole genome shotgun (WGS) entry which is preliminary data.</text>
</comment>
<name>A0A4Y2CDQ0_ARAVE</name>
<reference evidence="2 3" key="1">
    <citation type="journal article" date="2019" name="Sci. Rep.">
        <title>Orb-weaving spider Araneus ventricosus genome elucidates the spidroin gene catalogue.</title>
        <authorList>
            <person name="Kono N."/>
            <person name="Nakamura H."/>
            <person name="Ohtoshi R."/>
            <person name="Moran D.A.P."/>
            <person name="Shinohara A."/>
            <person name="Yoshida Y."/>
            <person name="Fujiwara M."/>
            <person name="Mori M."/>
            <person name="Tomita M."/>
            <person name="Arakawa K."/>
        </authorList>
    </citation>
    <scope>NUCLEOTIDE SEQUENCE [LARGE SCALE GENOMIC DNA]</scope>
</reference>
<sequence>MIADQQQLVPKRKHTLYKPLKQNFFQRIFLDRIEKKTPQLLLAQRPEQPERIIPPPFCPEAVLSQDFRLFTLRAIVLDIKRPSLRSRGQPGNTRDTQKYPSTNTSSFTIKMSGPPRHCHRWGRRQEWVNAAGIPTGKGRGRNGGTKR</sequence>
<dbReference type="EMBL" id="BGPR01000175">
    <property type="protein sequence ID" value="GBM02006.1"/>
    <property type="molecule type" value="Genomic_DNA"/>
</dbReference>
<feature type="region of interest" description="Disordered" evidence="1">
    <location>
        <begin position="82"/>
        <end position="118"/>
    </location>
</feature>
<feature type="compositionally biased region" description="Polar residues" evidence="1">
    <location>
        <begin position="89"/>
        <end position="109"/>
    </location>
</feature>
<feature type="compositionally biased region" description="Basic residues" evidence="1">
    <location>
        <begin position="138"/>
        <end position="147"/>
    </location>
</feature>
<dbReference type="AlphaFoldDB" id="A0A4Y2CDQ0"/>
<proteinExistence type="predicted"/>
<keyword evidence="3" id="KW-1185">Reference proteome</keyword>
<accession>A0A4Y2CDQ0</accession>
<gene>
    <name evidence="2" type="ORF">AVEN_269598_1</name>
</gene>
<protein>
    <submittedName>
        <fullName evidence="2">Uncharacterized protein</fullName>
    </submittedName>
</protein>
<evidence type="ECO:0000256" key="1">
    <source>
        <dbReference type="SAM" id="MobiDB-lite"/>
    </source>
</evidence>
<evidence type="ECO:0000313" key="3">
    <source>
        <dbReference type="Proteomes" id="UP000499080"/>
    </source>
</evidence>
<feature type="region of interest" description="Disordered" evidence="1">
    <location>
        <begin position="128"/>
        <end position="147"/>
    </location>
</feature>
<organism evidence="2 3">
    <name type="scientific">Araneus ventricosus</name>
    <name type="common">Orbweaver spider</name>
    <name type="synonym">Epeira ventricosa</name>
    <dbReference type="NCBI Taxonomy" id="182803"/>
    <lineage>
        <taxon>Eukaryota</taxon>
        <taxon>Metazoa</taxon>
        <taxon>Ecdysozoa</taxon>
        <taxon>Arthropoda</taxon>
        <taxon>Chelicerata</taxon>
        <taxon>Arachnida</taxon>
        <taxon>Araneae</taxon>
        <taxon>Araneomorphae</taxon>
        <taxon>Entelegynae</taxon>
        <taxon>Araneoidea</taxon>
        <taxon>Araneidae</taxon>
        <taxon>Araneus</taxon>
    </lineage>
</organism>
<evidence type="ECO:0000313" key="2">
    <source>
        <dbReference type="EMBL" id="GBM02006.1"/>
    </source>
</evidence>
<dbReference type="Proteomes" id="UP000499080">
    <property type="component" value="Unassembled WGS sequence"/>
</dbReference>